<dbReference type="Proteomes" id="UP000045706">
    <property type="component" value="Unassembled WGS sequence"/>
</dbReference>
<evidence type="ECO:0000256" key="2">
    <source>
        <dbReference type="ARBA" id="ARBA00022692"/>
    </source>
</evidence>
<evidence type="ECO:0000256" key="7">
    <source>
        <dbReference type="SAM" id="Phobius"/>
    </source>
</evidence>
<proteinExistence type="predicted"/>
<evidence type="ECO:0000259" key="8">
    <source>
        <dbReference type="PROSITE" id="PS50922"/>
    </source>
</evidence>
<feature type="compositionally biased region" description="Pro residues" evidence="6">
    <location>
        <begin position="68"/>
        <end position="82"/>
    </location>
</feature>
<name>A0A0G4NAP1_VERLO</name>
<dbReference type="InterPro" id="IPR050846">
    <property type="entry name" value="TLCD"/>
</dbReference>
<comment type="subcellular location">
    <subcellularLocation>
        <location evidence="1">Membrane</location>
        <topology evidence="1">Multi-pass membrane protein</topology>
    </subcellularLocation>
</comment>
<feature type="domain" description="TLC" evidence="8">
    <location>
        <begin position="284"/>
        <end position="514"/>
    </location>
</feature>
<dbReference type="PROSITE" id="PS50922">
    <property type="entry name" value="TLC"/>
    <property type="match status" value="1"/>
</dbReference>
<evidence type="ECO:0000256" key="6">
    <source>
        <dbReference type="SAM" id="MobiDB-lite"/>
    </source>
</evidence>
<feature type="compositionally biased region" description="Basic and acidic residues" evidence="6">
    <location>
        <begin position="127"/>
        <end position="137"/>
    </location>
</feature>
<feature type="compositionally biased region" description="Acidic residues" evidence="6">
    <location>
        <begin position="1"/>
        <end position="10"/>
    </location>
</feature>
<organism evidence="9 10">
    <name type="scientific">Verticillium longisporum</name>
    <name type="common">Verticillium dahliae var. longisporum</name>
    <dbReference type="NCBI Taxonomy" id="100787"/>
    <lineage>
        <taxon>Eukaryota</taxon>
        <taxon>Fungi</taxon>
        <taxon>Dikarya</taxon>
        <taxon>Ascomycota</taxon>
        <taxon>Pezizomycotina</taxon>
        <taxon>Sordariomycetes</taxon>
        <taxon>Hypocreomycetidae</taxon>
        <taxon>Glomerellales</taxon>
        <taxon>Plectosphaerellaceae</taxon>
        <taxon>Verticillium</taxon>
    </lineage>
</organism>
<feature type="compositionally biased region" description="Basic and acidic residues" evidence="6">
    <location>
        <begin position="91"/>
        <end position="103"/>
    </location>
</feature>
<dbReference type="InterPro" id="IPR006634">
    <property type="entry name" value="TLC-dom"/>
</dbReference>
<evidence type="ECO:0000313" key="9">
    <source>
        <dbReference type="EMBL" id="CRK43370.1"/>
    </source>
</evidence>
<evidence type="ECO:0000256" key="1">
    <source>
        <dbReference type="ARBA" id="ARBA00004141"/>
    </source>
</evidence>
<evidence type="ECO:0000313" key="10">
    <source>
        <dbReference type="Proteomes" id="UP000045706"/>
    </source>
</evidence>
<feature type="transmembrane region" description="Helical" evidence="7">
    <location>
        <begin position="482"/>
        <end position="503"/>
    </location>
</feature>
<dbReference type="GO" id="GO:0055088">
    <property type="term" value="P:lipid homeostasis"/>
    <property type="evidence" value="ECO:0007669"/>
    <property type="project" value="TreeGrafter"/>
</dbReference>
<dbReference type="EMBL" id="CVQI01033273">
    <property type="protein sequence ID" value="CRK43370.1"/>
    <property type="molecule type" value="Genomic_DNA"/>
</dbReference>
<feature type="region of interest" description="Disordered" evidence="6">
    <location>
        <begin position="517"/>
        <end position="549"/>
    </location>
</feature>
<dbReference type="PANTHER" id="PTHR13439">
    <property type="entry name" value="CT120 PROTEIN"/>
    <property type="match status" value="1"/>
</dbReference>
<feature type="compositionally biased region" description="Basic residues" evidence="6">
    <location>
        <begin position="109"/>
        <end position="119"/>
    </location>
</feature>
<evidence type="ECO:0000256" key="4">
    <source>
        <dbReference type="ARBA" id="ARBA00023136"/>
    </source>
</evidence>
<feature type="region of interest" description="Disordered" evidence="6">
    <location>
        <begin position="1"/>
        <end position="137"/>
    </location>
</feature>
<dbReference type="SMART" id="SM00724">
    <property type="entry name" value="TLC"/>
    <property type="match status" value="1"/>
</dbReference>
<keyword evidence="4 5" id="KW-0472">Membrane</keyword>
<feature type="transmembrane region" description="Helical" evidence="7">
    <location>
        <begin position="378"/>
        <end position="399"/>
    </location>
</feature>
<feature type="compositionally biased region" description="Basic residues" evidence="6">
    <location>
        <begin position="55"/>
        <end position="67"/>
    </location>
</feature>
<gene>
    <name evidence="9" type="ORF">BN1723_005622</name>
</gene>
<reference evidence="10" key="1">
    <citation type="submission" date="2015-05" db="EMBL/GenBank/DDBJ databases">
        <authorList>
            <person name="Fogelqvist Johan"/>
        </authorList>
    </citation>
    <scope>NUCLEOTIDE SEQUENCE [LARGE SCALE GENOMIC DNA]</scope>
</reference>
<accession>A0A0G4NAP1</accession>
<feature type="transmembrane region" description="Helical" evidence="7">
    <location>
        <begin position="411"/>
        <end position="431"/>
    </location>
</feature>
<protein>
    <recommendedName>
        <fullName evidence="8">TLC domain-containing protein</fullName>
    </recommendedName>
</protein>
<dbReference type="Pfam" id="PF03798">
    <property type="entry name" value="TRAM_LAG1_CLN8"/>
    <property type="match status" value="1"/>
</dbReference>
<keyword evidence="2 5" id="KW-0812">Transmembrane</keyword>
<dbReference type="AlphaFoldDB" id="A0A0G4NAP1"/>
<keyword evidence="3 7" id="KW-1133">Transmembrane helix</keyword>
<dbReference type="GO" id="GO:0005783">
    <property type="term" value="C:endoplasmic reticulum"/>
    <property type="evidence" value="ECO:0007669"/>
    <property type="project" value="TreeGrafter"/>
</dbReference>
<dbReference type="GO" id="GO:0016020">
    <property type="term" value="C:membrane"/>
    <property type="evidence" value="ECO:0007669"/>
    <property type="project" value="UniProtKB-SubCell"/>
</dbReference>
<dbReference type="PANTHER" id="PTHR13439:SF0">
    <property type="entry name" value="TOPOISOMERASE I DAMAGE AFFECTED PROTEIN 4"/>
    <property type="match status" value="1"/>
</dbReference>
<sequence length="549" mass="63619">MSSYYSDDEDLNIHVSRRRASPPYNYVEPPRHRPVSYFPTEQRPQPYLVPERTVIRTRSRSRERFRRPSPPNSPPAPAPAPAPVIINNRIYNEHSDSDDDRRGLQVMPVRHRDHSRSRSRSGSGYMTREEFEMEQTRRELEEMRLHQARDKEGRRAQKEFREEAELQRAKRELDAIRAREQQAKEEARIKKEFELQRLREEEREAEEKEKLEKQAKEAVAKYKQKELERIAQEQKEKDAREKEYKRRLQEDLINSGVDEKHIAAILKKEKVPEKVKAPAPLPQVPFVPVGNAVVRPTYTRMARRHLSIETLRTYRIEYEVDQNGNRTPFGSIPEMSARRGWDLVVTSLNMDVFGPGTLAHAVSALLVYSFGFRPFVNYYAPVFILWELSTPFLNIHWFFDKLGMTGTKPQLYNGLALLFTFFSCRLVYGTYQSVMVFKDIWAAMNTFPGLELLKGASNLPGSNVPLSHAMRFSTTSSTVPTWLAAAYLISNLTLNGLNFYWFVMMIRAVRKRFQPSSPVGGQEKQAQAVLHAADSAPGPVSVRPRRRKA</sequence>
<evidence type="ECO:0000256" key="5">
    <source>
        <dbReference type="PROSITE-ProRule" id="PRU00205"/>
    </source>
</evidence>
<evidence type="ECO:0000256" key="3">
    <source>
        <dbReference type="ARBA" id="ARBA00022989"/>
    </source>
</evidence>